<evidence type="ECO:0000313" key="12">
    <source>
        <dbReference type="Proteomes" id="UP000504610"/>
    </source>
</evidence>
<dbReference type="GO" id="GO:0008233">
    <property type="term" value="F:peptidase activity"/>
    <property type="evidence" value="ECO:0007669"/>
    <property type="project" value="UniProtKB-KW"/>
</dbReference>
<dbReference type="GO" id="GO:0004519">
    <property type="term" value="F:endonuclease activity"/>
    <property type="evidence" value="ECO:0007669"/>
    <property type="project" value="UniProtKB-KW"/>
</dbReference>
<dbReference type="Gene3D" id="2.40.70.10">
    <property type="entry name" value="Acid Proteases"/>
    <property type="match status" value="1"/>
</dbReference>
<evidence type="ECO:0000256" key="3">
    <source>
        <dbReference type="ARBA" id="ARBA00022695"/>
    </source>
</evidence>
<feature type="region of interest" description="Disordered" evidence="9">
    <location>
        <begin position="74"/>
        <end position="126"/>
    </location>
</feature>
<dbReference type="Gene3D" id="3.10.10.10">
    <property type="entry name" value="HIV Type 1 Reverse Transcriptase, subunit A, domain 1"/>
    <property type="match status" value="1"/>
</dbReference>
<feature type="compositionally biased region" description="Acidic residues" evidence="9">
    <location>
        <begin position="167"/>
        <end position="178"/>
    </location>
</feature>
<proteinExistence type="predicted"/>
<dbReference type="Pfam" id="PF13650">
    <property type="entry name" value="Asp_protease_2"/>
    <property type="match status" value="1"/>
</dbReference>
<keyword evidence="8" id="KW-0863">Zinc-finger</keyword>
<evidence type="ECO:0000256" key="7">
    <source>
        <dbReference type="ARBA" id="ARBA00022918"/>
    </source>
</evidence>
<feature type="region of interest" description="Disordered" evidence="9">
    <location>
        <begin position="164"/>
        <end position="185"/>
    </location>
</feature>
<dbReference type="SUPFAM" id="SSF57756">
    <property type="entry name" value="Retrovirus zinc finger-like domains"/>
    <property type="match status" value="1"/>
</dbReference>
<dbReference type="KEGG" id="rsz:130511487"/>
<keyword evidence="4" id="KW-0540">Nuclease</keyword>
<dbReference type="GO" id="GO:0008270">
    <property type="term" value="F:zinc ion binding"/>
    <property type="evidence" value="ECO:0007669"/>
    <property type="project" value="UniProtKB-KW"/>
</dbReference>
<keyword evidence="5" id="KW-0255">Endonuclease</keyword>
<dbReference type="Pfam" id="PF00098">
    <property type="entry name" value="zf-CCHC"/>
    <property type="match status" value="1"/>
</dbReference>
<dbReference type="CDD" id="cd00303">
    <property type="entry name" value="retropepsin_like"/>
    <property type="match status" value="1"/>
</dbReference>
<dbReference type="Pfam" id="PF03732">
    <property type="entry name" value="Retrotrans_gag"/>
    <property type="match status" value="1"/>
</dbReference>
<evidence type="ECO:0000256" key="4">
    <source>
        <dbReference type="ARBA" id="ARBA00022722"/>
    </source>
</evidence>
<evidence type="ECO:0000256" key="8">
    <source>
        <dbReference type="PROSITE-ProRule" id="PRU00047"/>
    </source>
</evidence>
<evidence type="ECO:0000256" key="1">
    <source>
        <dbReference type="ARBA" id="ARBA00022670"/>
    </source>
</evidence>
<dbReference type="Pfam" id="PF00078">
    <property type="entry name" value="RVT_1"/>
    <property type="match status" value="1"/>
</dbReference>
<dbReference type="SUPFAM" id="SSF50630">
    <property type="entry name" value="Acid proteases"/>
    <property type="match status" value="1"/>
</dbReference>
<feature type="compositionally biased region" description="Low complexity" evidence="9">
    <location>
        <begin position="93"/>
        <end position="104"/>
    </location>
</feature>
<evidence type="ECO:0000313" key="13">
    <source>
        <dbReference type="RefSeq" id="XP_056864510.1"/>
    </source>
</evidence>
<keyword evidence="2" id="KW-0808">Transferase</keyword>
<dbReference type="InterPro" id="IPR000477">
    <property type="entry name" value="RT_dom"/>
</dbReference>
<feature type="domain" description="CCHC-type" evidence="10">
    <location>
        <begin position="132"/>
        <end position="147"/>
    </location>
</feature>
<keyword evidence="1" id="KW-0645">Protease</keyword>
<dbReference type="Proteomes" id="UP000504610">
    <property type="component" value="Chromosome 4"/>
</dbReference>
<dbReference type="SMART" id="SM00343">
    <property type="entry name" value="ZnF_C2HC"/>
    <property type="match status" value="1"/>
</dbReference>
<dbReference type="GeneID" id="130511487"/>
<dbReference type="AlphaFoldDB" id="A0A9W3DKV1"/>
<dbReference type="InterPro" id="IPR036875">
    <property type="entry name" value="Znf_CCHC_sf"/>
</dbReference>
<dbReference type="PANTHER" id="PTHR35046:SF18">
    <property type="entry name" value="RNA-DIRECTED DNA POLYMERASE"/>
    <property type="match status" value="1"/>
</dbReference>
<evidence type="ECO:0000259" key="11">
    <source>
        <dbReference type="PROSITE" id="PS50878"/>
    </source>
</evidence>
<keyword evidence="8" id="KW-0862">Zinc</keyword>
<dbReference type="GO" id="GO:0003676">
    <property type="term" value="F:nucleic acid binding"/>
    <property type="evidence" value="ECO:0007669"/>
    <property type="project" value="InterPro"/>
</dbReference>
<keyword evidence="12" id="KW-1185">Reference proteome</keyword>
<evidence type="ECO:0000256" key="5">
    <source>
        <dbReference type="ARBA" id="ARBA00022759"/>
    </source>
</evidence>
<reference evidence="12" key="1">
    <citation type="journal article" date="2019" name="Database">
        <title>The radish genome database (RadishGD): an integrated information resource for radish genomics.</title>
        <authorList>
            <person name="Yu H.J."/>
            <person name="Baek S."/>
            <person name="Lee Y.J."/>
            <person name="Cho A."/>
            <person name="Mun J.H."/>
        </authorList>
    </citation>
    <scope>NUCLEOTIDE SEQUENCE [LARGE SCALE GENOMIC DNA]</scope>
    <source>
        <strain evidence="12">cv. WK10039</strain>
    </source>
</reference>
<dbReference type="PROSITE" id="PS50158">
    <property type="entry name" value="ZF_CCHC"/>
    <property type="match status" value="1"/>
</dbReference>
<dbReference type="InterPro" id="IPR043502">
    <property type="entry name" value="DNA/RNA_pol_sf"/>
</dbReference>
<evidence type="ECO:0000256" key="6">
    <source>
        <dbReference type="ARBA" id="ARBA00022801"/>
    </source>
</evidence>
<dbReference type="GO" id="GO:0003964">
    <property type="term" value="F:RNA-directed DNA polymerase activity"/>
    <property type="evidence" value="ECO:0007669"/>
    <property type="project" value="UniProtKB-KW"/>
</dbReference>
<dbReference type="SUPFAM" id="SSF56672">
    <property type="entry name" value="DNA/RNA polymerases"/>
    <property type="match status" value="1"/>
</dbReference>
<evidence type="ECO:0000256" key="9">
    <source>
        <dbReference type="SAM" id="MobiDB-lite"/>
    </source>
</evidence>
<name>A0A9W3DKV1_RAPSA</name>
<keyword evidence="7" id="KW-0695">RNA-directed DNA polymerase</keyword>
<gene>
    <name evidence="13" type="primary">LOC130511487</name>
</gene>
<organism evidence="12 13">
    <name type="scientific">Raphanus sativus</name>
    <name type="common">Radish</name>
    <name type="synonym">Raphanus raphanistrum var. sativus</name>
    <dbReference type="NCBI Taxonomy" id="3726"/>
    <lineage>
        <taxon>Eukaryota</taxon>
        <taxon>Viridiplantae</taxon>
        <taxon>Streptophyta</taxon>
        <taxon>Embryophyta</taxon>
        <taxon>Tracheophyta</taxon>
        <taxon>Spermatophyta</taxon>
        <taxon>Magnoliopsida</taxon>
        <taxon>eudicotyledons</taxon>
        <taxon>Gunneridae</taxon>
        <taxon>Pentapetalae</taxon>
        <taxon>rosids</taxon>
        <taxon>malvids</taxon>
        <taxon>Brassicales</taxon>
        <taxon>Brassicaceae</taxon>
        <taxon>Brassiceae</taxon>
        <taxon>Raphanus</taxon>
    </lineage>
</organism>
<accession>A0A9W3DKV1</accession>
<dbReference type="InterPro" id="IPR021109">
    <property type="entry name" value="Peptidase_aspartic_dom_sf"/>
</dbReference>
<keyword evidence="3" id="KW-0548">Nucleotidyltransferase</keyword>
<dbReference type="OrthoDB" id="1111746at2759"/>
<dbReference type="PANTHER" id="PTHR35046">
    <property type="entry name" value="ZINC KNUCKLE (CCHC-TYPE) FAMILY PROTEIN"/>
    <property type="match status" value="1"/>
</dbReference>
<feature type="domain" description="Reverse transcriptase" evidence="11">
    <location>
        <begin position="456"/>
        <end position="603"/>
    </location>
</feature>
<dbReference type="RefSeq" id="XP_056864510.1">
    <property type="nucleotide sequence ID" value="XM_057008530.1"/>
</dbReference>
<dbReference type="PROSITE" id="PS50878">
    <property type="entry name" value="RT_POL"/>
    <property type="match status" value="1"/>
</dbReference>
<evidence type="ECO:0000256" key="2">
    <source>
        <dbReference type="ARBA" id="ARBA00022679"/>
    </source>
</evidence>
<dbReference type="InterPro" id="IPR001878">
    <property type="entry name" value="Znf_CCHC"/>
</dbReference>
<reference evidence="13" key="2">
    <citation type="submission" date="2025-08" db="UniProtKB">
        <authorList>
            <consortium name="RefSeq"/>
        </authorList>
    </citation>
    <scope>IDENTIFICATION</scope>
    <source>
        <tissue evidence="13">Leaf</tissue>
    </source>
</reference>
<dbReference type="CDD" id="cd01647">
    <property type="entry name" value="RT_LTR"/>
    <property type="match status" value="1"/>
</dbReference>
<dbReference type="FunFam" id="3.10.10.10:FF:000007">
    <property type="entry name" value="Retrovirus-related Pol polyprotein from transposon 17.6-like Protein"/>
    <property type="match status" value="1"/>
</dbReference>
<evidence type="ECO:0000259" key="10">
    <source>
        <dbReference type="PROSITE" id="PS50158"/>
    </source>
</evidence>
<dbReference type="InterPro" id="IPR043128">
    <property type="entry name" value="Rev_trsase/Diguanyl_cyclase"/>
</dbReference>
<dbReference type="Gene3D" id="4.10.60.10">
    <property type="entry name" value="Zinc finger, CCHC-type"/>
    <property type="match status" value="1"/>
</dbReference>
<keyword evidence="8" id="KW-0479">Metal-binding</keyword>
<keyword evidence="6" id="KW-0378">Hydrolase</keyword>
<feature type="compositionally biased region" description="Polar residues" evidence="9">
    <location>
        <begin position="74"/>
        <end position="88"/>
    </location>
</feature>
<sequence length="603" mass="68322">MIYNKLQNLRQGSRTVDEYAEEFSLLLTRTEIHDSQIQLVARFIGGLRQQLQNAMAQFDPTSISEAHRRAATFEQQAKSSNWNYTSSRAKPPETATSTASTSAKETNETGQNRPPATEEQTLRRSTRQTAIRCYSCGEPGHRISACPHTSRQGLVIDDASGDHEVYDSQEEETDDDDDMVHKTSGDTGHMLVLRRSCFTPRRQDEHWLRTNIIRSTCTINGRVCTFVIDSGSCRNVISNDAVTKLGLTREKHPSPYTLGWLNDSATVRISERALVSFSIGPYYKDRMYCDVAPMDISHLLLGRPWEFDRKVMHNGADNTYQFMWNTHTIVLLPSKETVTPLAPVPTTLTLPSTTKTSLICSYKSFQTEFKAAGVAFALFLSAISAPVTGQIPLDIEHVLNEFQDVFPADLPTSLPPLRDIQHHIDLVPDATLPNRPHYRMSPDEHDELRRQVEDLLRKGHIRESLSLCAVPALLIPKKDGTWRMCVDSQAINKITVRYRFPIPRLDDLLDQIGLAMIFSKIDLKSGYHQIRIRPGDEWKTAFKTREGLFEWLVMPFGLSNAPSTFMRIMNQALRPFIGKFAVVYFDDILIFSASPTEHVAHIR</sequence>
<protein>
    <submittedName>
        <fullName evidence="13">Uncharacterized protein LOC130511487</fullName>
    </submittedName>
</protein>
<dbReference type="Gene3D" id="3.30.70.270">
    <property type="match status" value="1"/>
</dbReference>
<dbReference type="InterPro" id="IPR005162">
    <property type="entry name" value="Retrotrans_gag_dom"/>
</dbReference>
<dbReference type="GO" id="GO:0006508">
    <property type="term" value="P:proteolysis"/>
    <property type="evidence" value="ECO:0007669"/>
    <property type="project" value="UniProtKB-KW"/>
</dbReference>